<feature type="domain" description="NAD-dependent epimerase/dehydratase" evidence="1">
    <location>
        <begin position="21"/>
        <end position="235"/>
    </location>
</feature>
<dbReference type="OrthoDB" id="7770745at2"/>
<dbReference type="Pfam" id="PF01370">
    <property type="entry name" value="Epimerase"/>
    <property type="match status" value="1"/>
</dbReference>
<dbReference type="InterPro" id="IPR001509">
    <property type="entry name" value="Epimerase_deHydtase"/>
</dbReference>
<dbReference type="AlphaFoldDB" id="A0A3S8UB17"/>
<gene>
    <name evidence="2" type="ORF">EI545_19085</name>
</gene>
<evidence type="ECO:0000259" key="1">
    <source>
        <dbReference type="Pfam" id="PF01370"/>
    </source>
</evidence>
<proteinExistence type="predicted"/>
<dbReference type="EMBL" id="CP034328">
    <property type="protein sequence ID" value="AZL60738.1"/>
    <property type="molecule type" value="Genomic_DNA"/>
</dbReference>
<dbReference type="Gene3D" id="3.40.50.720">
    <property type="entry name" value="NAD(P)-binding Rossmann-like Domain"/>
    <property type="match status" value="1"/>
</dbReference>
<dbReference type="InterPro" id="IPR036291">
    <property type="entry name" value="NAD(P)-bd_dom_sf"/>
</dbReference>
<evidence type="ECO:0000313" key="2">
    <source>
        <dbReference type="EMBL" id="AZL60738.1"/>
    </source>
</evidence>
<sequence length="320" mass="34030">MIVLDWGRTPTAAPEVVLLFGSGLIGGAIASVVQRVGVGVVARRFDWSWPRPDPAQVRAVEAAVTTTLAASEGAGVTVIWAAGRSGFGSGPDDMAGEFVALEHVLQTARRVGATLPVDQRAFVHVSSAGGLFEGQVACGLDTEPVPLRPYGHGKLAQEDRVRADEDLGRRLILRPSSVYGYTPGARRGLVAAFVTAAVQQRHATIFGSLTTLRDYVYAPDVGHFVATRLLRPANDRSGVSTETCFLASARPASIFEIVRLVEGCLGKTLTLRIDPRPDNARNTSFLPSVLPEGFRPTRLQEGVALTAGTIIREHLMGVAS</sequence>
<name>A0A3S8UB17_9RHOB</name>
<accession>A0A3S8UB17</accession>
<keyword evidence="3" id="KW-1185">Reference proteome</keyword>
<dbReference type="SUPFAM" id="SSF51735">
    <property type="entry name" value="NAD(P)-binding Rossmann-fold domains"/>
    <property type="match status" value="1"/>
</dbReference>
<protein>
    <submittedName>
        <fullName evidence="2">NAD-dependent epimerase/dehydratase family protein</fullName>
    </submittedName>
</protein>
<reference evidence="2 3" key="1">
    <citation type="submission" date="2018-12" db="EMBL/GenBank/DDBJ databases">
        <title>Complete genome sequencing of Tabrizicola sp. K13M18.</title>
        <authorList>
            <person name="Bae J.-W."/>
        </authorList>
    </citation>
    <scope>NUCLEOTIDE SEQUENCE [LARGE SCALE GENOMIC DNA]</scope>
    <source>
        <strain evidence="2 3">K13M18</strain>
    </source>
</reference>
<dbReference type="Proteomes" id="UP000282002">
    <property type="component" value="Chromosome"/>
</dbReference>
<evidence type="ECO:0000313" key="3">
    <source>
        <dbReference type="Proteomes" id="UP000282002"/>
    </source>
</evidence>
<organism evidence="2 3">
    <name type="scientific">Tabrizicola piscis</name>
    <dbReference type="NCBI Taxonomy" id="2494374"/>
    <lineage>
        <taxon>Bacteria</taxon>
        <taxon>Pseudomonadati</taxon>
        <taxon>Pseudomonadota</taxon>
        <taxon>Alphaproteobacteria</taxon>
        <taxon>Rhodobacterales</taxon>
        <taxon>Paracoccaceae</taxon>
        <taxon>Tabrizicola</taxon>
    </lineage>
</organism>
<dbReference type="KEGG" id="taw:EI545_19085"/>
<dbReference type="RefSeq" id="WP_125326950.1">
    <property type="nucleotide sequence ID" value="NZ_CP034328.1"/>
</dbReference>